<dbReference type="SFLD" id="SFLDG01144">
    <property type="entry name" value="C2.B.4:_PGP_Like"/>
    <property type="match status" value="1"/>
</dbReference>
<dbReference type="CDD" id="cd07518">
    <property type="entry name" value="HAD_YbiV-Like"/>
    <property type="match status" value="1"/>
</dbReference>
<dbReference type="SFLD" id="SFLDS00003">
    <property type="entry name" value="Haloacid_Dehalogenase"/>
    <property type="match status" value="1"/>
</dbReference>
<dbReference type="PANTHER" id="PTHR10000">
    <property type="entry name" value="PHOSPHOSERINE PHOSPHATASE"/>
    <property type="match status" value="1"/>
</dbReference>
<dbReference type="GO" id="GO:0016791">
    <property type="term" value="F:phosphatase activity"/>
    <property type="evidence" value="ECO:0007669"/>
    <property type="project" value="TreeGrafter"/>
</dbReference>
<dbReference type="Pfam" id="PF08282">
    <property type="entry name" value="Hydrolase_3"/>
    <property type="match status" value="1"/>
</dbReference>
<dbReference type="InterPro" id="IPR000150">
    <property type="entry name" value="Cof"/>
</dbReference>
<dbReference type="PANTHER" id="PTHR10000:SF53">
    <property type="entry name" value="5-AMINO-6-(5-PHOSPHO-D-RIBITYLAMINO)URACIL PHOSPHATASE YBJI-RELATED"/>
    <property type="match status" value="1"/>
</dbReference>
<dbReference type="SUPFAM" id="SSF56784">
    <property type="entry name" value="HAD-like"/>
    <property type="match status" value="1"/>
</dbReference>
<dbReference type="SFLD" id="SFLDG01140">
    <property type="entry name" value="C2.B:_Phosphomannomutase_and_P"/>
    <property type="match status" value="1"/>
</dbReference>
<dbReference type="NCBIfam" id="TIGR01484">
    <property type="entry name" value="HAD-SF-IIB"/>
    <property type="match status" value="1"/>
</dbReference>
<dbReference type="GO" id="GO:0005829">
    <property type="term" value="C:cytosol"/>
    <property type="evidence" value="ECO:0007669"/>
    <property type="project" value="TreeGrafter"/>
</dbReference>
<proteinExistence type="predicted"/>
<dbReference type="EMBL" id="FNJQ01000009">
    <property type="protein sequence ID" value="SDP19267.1"/>
    <property type="molecule type" value="Genomic_DNA"/>
</dbReference>
<dbReference type="InterPro" id="IPR023214">
    <property type="entry name" value="HAD_sf"/>
</dbReference>
<accession>A0A1H0QPI9</accession>
<dbReference type="OrthoDB" id="9781413at2"/>
<gene>
    <name evidence="1" type="ORF">SAMN05216366_1092</name>
</gene>
<dbReference type="InterPro" id="IPR006379">
    <property type="entry name" value="HAD-SF_hydro_IIB"/>
</dbReference>
<evidence type="ECO:0000313" key="1">
    <source>
        <dbReference type="EMBL" id="SDP19267.1"/>
    </source>
</evidence>
<dbReference type="Gene3D" id="3.30.1240.10">
    <property type="match status" value="1"/>
</dbReference>
<reference evidence="1 2" key="1">
    <citation type="submission" date="2016-10" db="EMBL/GenBank/DDBJ databases">
        <authorList>
            <person name="de Groot N.N."/>
        </authorList>
    </citation>
    <scope>NUCLEOTIDE SEQUENCE [LARGE SCALE GENOMIC DNA]</scope>
    <source>
        <strain evidence="1 2">S137</strain>
    </source>
</reference>
<dbReference type="AlphaFoldDB" id="A0A1H0QPI9"/>
<evidence type="ECO:0000313" key="2">
    <source>
        <dbReference type="Proteomes" id="UP000182412"/>
    </source>
</evidence>
<dbReference type="NCBIfam" id="TIGR00099">
    <property type="entry name" value="Cof-subfamily"/>
    <property type="match status" value="1"/>
</dbReference>
<dbReference type="Proteomes" id="UP000182412">
    <property type="component" value="Unassembled WGS sequence"/>
</dbReference>
<dbReference type="RefSeq" id="WP_074571890.1">
    <property type="nucleotide sequence ID" value="NZ_FNJQ01000009.1"/>
</dbReference>
<evidence type="ECO:0008006" key="3">
    <source>
        <dbReference type="Google" id="ProtNLM"/>
    </source>
</evidence>
<protein>
    <recommendedName>
        <fullName evidence="3">Hydrolase</fullName>
    </recommendedName>
</protein>
<dbReference type="Gene3D" id="3.40.50.1000">
    <property type="entry name" value="HAD superfamily/HAD-like"/>
    <property type="match status" value="1"/>
</dbReference>
<name>A0A1H0QPI9_SELRU</name>
<sequence>MIKLIFSDMDGTLLDENGQLPAEFDAVMGQLQERGVQFAPASGRQYFSLLKSFHKYEDQFIFVSDNGTIVRQHGKELFSDIIERDTAREIFNLVNDIDGIYNVFCGKETVYLLKRKNPEIQMDELKKYFRAVEIVDSFDDIPEEPIKVSFFTPDADAAEKIYPLFAPYYDSMQVVLASAFWVDVTNKGANKGMAVKALQERLGLKPEECAVFGDYMNDLEMMGAAYYSYAMENAYPPLKEAARFIAPSNAEHGVMKTIKEFIAQGLC</sequence>
<organism evidence="1 2">
    <name type="scientific">Selenomonas ruminantium</name>
    <dbReference type="NCBI Taxonomy" id="971"/>
    <lineage>
        <taxon>Bacteria</taxon>
        <taxon>Bacillati</taxon>
        <taxon>Bacillota</taxon>
        <taxon>Negativicutes</taxon>
        <taxon>Selenomonadales</taxon>
        <taxon>Selenomonadaceae</taxon>
        <taxon>Selenomonas</taxon>
    </lineage>
</organism>
<dbReference type="InterPro" id="IPR036412">
    <property type="entry name" value="HAD-like_sf"/>
</dbReference>
<dbReference type="GO" id="GO:0000287">
    <property type="term" value="F:magnesium ion binding"/>
    <property type="evidence" value="ECO:0007669"/>
    <property type="project" value="TreeGrafter"/>
</dbReference>